<name>E6Q613_9ZZZZ</name>
<sequence length="628" mass="61345">MKRLIFAASVALALALVGCGGSAGAGSAALPGAGSTLPMADARLVITIPQRTGASTGSRTPAYVSPSTQSLTVQVDGGTPTVQNLTPGSPNCSVGGPLSALTCTVPIAAPSGSHTFTFTTYDGLGGTGNVLSTNAVTQSIVANQTNSINVTLAGVPASLQVSVLGSGTGISGTVTSGLQVAGAVSIPLSVAPLDADGNIIIGPGAPTLAASITGATPGLGTTIAPNAANPNEFTVSALAAGSGAFSVTATPATASAGSPLSATVPLTFETLTTTIAGKPFYPGLTDGTGTSVRLNGVAGITYDSATGDLYVTDTTNCAVRSVTPGNGTANSGTVVTLAGSQACGLLDGTGTAAKFNAPIGDAYDSATGYIYITDLLNCAIRQLAPGSGTAGSGTVVTVAGGGGCGYADGTGAAAKFYNPAGVAYDPSNGDLYVTDDGNCMVREIVPGNGTAGSATVLTLAGSTTCGFADGTGTAAQFRNPGSIAYDPVNGDLYVTDNGNCVVRQVTPGNGTANSGTVTTLAGSTCGSAQGTGTSVKFGEASGIAYDSANGNFYITDYTNCYIWQMTPGNGTANSATATIVAGQTGCSWADGPGSVAEFYRPDFLAYDPTNNALYITDAGSDTVRELQL</sequence>
<evidence type="ECO:0000313" key="2">
    <source>
        <dbReference type="EMBL" id="CBI02634.1"/>
    </source>
</evidence>
<protein>
    <recommendedName>
        <fullName evidence="3">NHL repeat protein</fullName>
    </recommendedName>
</protein>
<organism evidence="2">
    <name type="scientific">mine drainage metagenome</name>
    <dbReference type="NCBI Taxonomy" id="410659"/>
    <lineage>
        <taxon>unclassified sequences</taxon>
        <taxon>metagenomes</taxon>
        <taxon>ecological metagenomes</taxon>
    </lineage>
</organism>
<comment type="caution">
    <text evidence="2">The sequence shown here is derived from an EMBL/GenBank/DDBJ whole genome shotgun (WGS) entry which is preliminary data.</text>
</comment>
<reference evidence="2" key="1">
    <citation type="submission" date="2009-10" db="EMBL/GenBank/DDBJ databases">
        <title>Diversity of trophic interactions inside an arsenic-rich microbial ecosystem.</title>
        <authorList>
            <person name="Bertin P.N."/>
            <person name="Heinrich-Salmeron A."/>
            <person name="Pelletier E."/>
            <person name="Goulhen-Chollet F."/>
            <person name="Arsene-Ploetze F."/>
            <person name="Gallien S."/>
            <person name="Calteau A."/>
            <person name="Vallenet D."/>
            <person name="Casiot C."/>
            <person name="Chane-Woon-Ming B."/>
            <person name="Giloteaux L."/>
            <person name="Barakat M."/>
            <person name="Bonnefoy V."/>
            <person name="Bruneel O."/>
            <person name="Chandler M."/>
            <person name="Cleiss J."/>
            <person name="Duran R."/>
            <person name="Elbaz-Poulichet F."/>
            <person name="Fonknechten N."/>
            <person name="Lauga B."/>
            <person name="Mornico D."/>
            <person name="Ortet P."/>
            <person name="Schaeffer C."/>
            <person name="Siguier P."/>
            <person name="Alexander Thil Smith A."/>
            <person name="Van Dorsselaer A."/>
            <person name="Weissenbach J."/>
            <person name="Medigue C."/>
            <person name="Le Paslier D."/>
        </authorList>
    </citation>
    <scope>NUCLEOTIDE SEQUENCE</scope>
</reference>
<dbReference type="PROSITE" id="PS51257">
    <property type="entry name" value="PROKAR_LIPOPROTEIN"/>
    <property type="match status" value="1"/>
</dbReference>
<dbReference type="EMBL" id="CABO01000039">
    <property type="protein sequence ID" value="CBI02634.1"/>
    <property type="molecule type" value="Genomic_DNA"/>
</dbReference>
<accession>E6Q613</accession>
<evidence type="ECO:0000256" key="1">
    <source>
        <dbReference type="ARBA" id="ARBA00022737"/>
    </source>
</evidence>
<dbReference type="AlphaFoldDB" id="E6Q613"/>
<dbReference type="InterPro" id="IPR011042">
    <property type="entry name" value="6-blade_b-propeller_TolB-like"/>
</dbReference>
<dbReference type="SUPFAM" id="SSF101898">
    <property type="entry name" value="NHL repeat"/>
    <property type="match status" value="1"/>
</dbReference>
<evidence type="ECO:0008006" key="3">
    <source>
        <dbReference type="Google" id="ProtNLM"/>
    </source>
</evidence>
<dbReference type="Pfam" id="PF01436">
    <property type="entry name" value="NHL"/>
    <property type="match status" value="1"/>
</dbReference>
<dbReference type="Gene3D" id="2.120.10.30">
    <property type="entry name" value="TolB, C-terminal domain"/>
    <property type="match status" value="4"/>
</dbReference>
<dbReference type="PANTHER" id="PTHR46388:SF2">
    <property type="entry name" value="NHL REPEAT-CONTAINING PROTEIN 2"/>
    <property type="match status" value="1"/>
</dbReference>
<proteinExistence type="predicted"/>
<gene>
    <name evidence="2" type="ORF">CARN4_2482</name>
</gene>
<keyword evidence="1" id="KW-0677">Repeat</keyword>
<dbReference type="PANTHER" id="PTHR46388">
    <property type="entry name" value="NHL REPEAT-CONTAINING PROTEIN 2"/>
    <property type="match status" value="1"/>
</dbReference>
<dbReference type="InterPro" id="IPR001258">
    <property type="entry name" value="NHL_repeat"/>
</dbReference>